<dbReference type="GeneID" id="36383330"/>
<dbReference type="Proteomes" id="UP000035682">
    <property type="component" value="Unplaced"/>
</dbReference>
<dbReference type="CTD" id="36383330"/>
<feature type="domain" description="Zasp-like motif" evidence="2">
    <location>
        <begin position="76"/>
        <end position="101"/>
    </location>
</feature>
<gene>
    <name evidence="3 5 6" type="ORF">SRAE_X000028000</name>
</gene>
<protein>
    <submittedName>
        <fullName evidence="3 5">ZASP domain-containing protein</fullName>
    </submittedName>
</protein>
<reference evidence="3 4" key="1">
    <citation type="submission" date="2014-09" db="EMBL/GenBank/DDBJ databases">
        <authorList>
            <person name="Martin A.A."/>
        </authorList>
    </citation>
    <scope>NUCLEOTIDE SEQUENCE</scope>
    <source>
        <strain evidence="4">ED321</strain>
        <strain evidence="3">ED321 Heterogonic</strain>
    </source>
</reference>
<dbReference type="EMBL" id="LN609530">
    <property type="protein sequence ID" value="CEF70950.1"/>
    <property type="molecule type" value="Genomic_DNA"/>
</dbReference>
<feature type="region of interest" description="Disordered" evidence="1">
    <location>
        <begin position="206"/>
        <end position="276"/>
    </location>
</feature>
<name>A0A090LM77_STRRB</name>
<dbReference type="STRING" id="34506.A0A090LM77"/>
<feature type="compositionally biased region" description="Low complexity" evidence="1">
    <location>
        <begin position="31"/>
        <end position="43"/>
    </location>
</feature>
<dbReference type="RefSeq" id="XP_024510146.1">
    <property type="nucleotide sequence ID" value="XM_024644604.1"/>
</dbReference>
<feature type="region of interest" description="Disordered" evidence="1">
    <location>
        <begin position="813"/>
        <end position="839"/>
    </location>
</feature>
<dbReference type="WormBase" id="SRAE_X000028000">
    <property type="protein sequence ID" value="SRP07090"/>
    <property type="gene ID" value="WBGene00265836"/>
</dbReference>
<evidence type="ECO:0000313" key="5">
    <source>
        <dbReference type="WBParaSite" id="SRAE_X000028000.1"/>
    </source>
</evidence>
<dbReference type="AlphaFoldDB" id="A0A090LM77"/>
<evidence type="ECO:0000313" key="3">
    <source>
        <dbReference type="EMBL" id="CEF70950.1"/>
    </source>
</evidence>
<evidence type="ECO:0000313" key="6">
    <source>
        <dbReference type="WormBase" id="SRAE_X000028000"/>
    </source>
</evidence>
<feature type="compositionally biased region" description="Low complexity" evidence="1">
    <location>
        <begin position="182"/>
        <end position="193"/>
    </location>
</feature>
<keyword evidence="4" id="KW-1185">Reference proteome</keyword>
<feature type="compositionally biased region" description="Polar residues" evidence="1">
    <location>
        <begin position="452"/>
        <end position="468"/>
    </location>
</feature>
<feature type="compositionally biased region" description="Polar residues" evidence="1">
    <location>
        <begin position="661"/>
        <end position="670"/>
    </location>
</feature>
<feature type="compositionally biased region" description="Basic and acidic residues" evidence="1">
    <location>
        <begin position="164"/>
        <end position="176"/>
    </location>
</feature>
<dbReference type="WBParaSite" id="SRAE_X000028000.1">
    <property type="protein sequence ID" value="SRAE_X000028000.1"/>
    <property type="gene ID" value="WBGene00265836"/>
</dbReference>
<accession>A0A090LM77</accession>
<evidence type="ECO:0000259" key="2">
    <source>
        <dbReference type="SMART" id="SM00735"/>
    </source>
</evidence>
<dbReference type="OrthoDB" id="5919374at2759"/>
<feature type="compositionally biased region" description="Polar residues" evidence="1">
    <location>
        <begin position="678"/>
        <end position="689"/>
    </location>
</feature>
<feature type="compositionally biased region" description="Low complexity" evidence="1">
    <location>
        <begin position="261"/>
        <end position="274"/>
    </location>
</feature>
<feature type="compositionally biased region" description="Polar residues" evidence="1">
    <location>
        <begin position="207"/>
        <end position="239"/>
    </location>
</feature>
<feature type="compositionally biased region" description="Basic and acidic residues" evidence="1">
    <location>
        <begin position="648"/>
        <end position="660"/>
    </location>
</feature>
<feature type="region of interest" description="Disordered" evidence="1">
    <location>
        <begin position="152"/>
        <end position="193"/>
    </location>
</feature>
<reference evidence="5" key="2">
    <citation type="submission" date="2020-12" db="UniProtKB">
        <authorList>
            <consortium name="WormBaseParasite"/>
        </authorList>
    </citation>
    <scope>IDENTIFICATION</scope>
</reference>
<feature type="compositionally biased region" description="Basic and acidic residues" evidence="1">
    <location>
        <begin position="813"/>
        <end position="830"/>
    </location>
</feature>
<feature type="region of interest" description="Disordered" evidence="1">
    <location>
        <begin position="448"/>
        <end position="468"/>
    </location>
</feature>
<feature type="region of interest" description="Disordered" evidence="1">
    <location>
        <begin position="20"/>
        <end position="45"/>
    </location>
</feature>
<organism evidence="3">
    <name type="scientific">Strongyloides ratti</name>
    <name type="common">Parasitic roundworm</name>
    <dbReference type="NCBI Taxonomy" id="34506"/>
    <lineage>
        <taxon>Eukaryota</taxon>
        <taxon>Metazoa</taxon>
        <taxon>Ecdysozoa</taxon>
        <taxon>Nematoda</taxon>
        <taxon>Chromadorea</taxon>
        <taxon>Rhabditida</taxon>
        <taxon>Tylenchina</taxon>
        <taxon>Panagrolaimomorpha</taxon>
        <taxon>Strongyloidoidea</taxon>
        <taxon>Strongyloididae</taxon>
        <taxon>Strongyloides</taxon>
    </lineage>
</organism>
<sequence length="1030" mass="118424">MTGSLTEQPLPSIPTIASYLKQGDERKKSLENSSNNGTSSTETAKYLDEQYYPSVVLKSSKVFSNGDNNKEYNMPTTQHLQYNSPMALYSRESAEEQYRQQTAGINAQPIPISTPDRHFDPSKSKTLEYIKSGVNDEDFITPHFFDKVNQAEAPHVPIQPEPTWAREARARSERARSKTPANYGNNNYYDQDQKNYYGGEQEYFQKNYGSQQPNDGAFYNSNQKYNTSNYKMNSSNEYNNRQRDNIYTCGPTLSPPERPFSSYKNSSNYQNSQQEYDKYDAPSKKGYQFGGMDYIDHNNPQFQLSSQYYVSNQNNRASSVGRDVRPGYQYGGTDFRRDDIPIGYNPNYHGHAAEKPRLRSRYDADPRIPINNYVAPNVEAVDPVTLVGDTISNQRVCRSKERSEEQKKYIGTIFAPAPGHTSALRTVSPQPKVPEPICYSTNVETLEKTRSKSAQPRSNTATPAFQNSGQQYYNNQYNAWEPQYYDNDTKEVNVKTLLTDEALRPIRRSHTPDWSHRSHQKHVAWQNDVVDPRYIRPEIHPQEPNWSKTVNQRRNHWENKCRDADARVQLPASFKVPPPKTPHWAHHANQKHQIWEAAANSTGINQGQQNYNYQYNNGFSNNQRNTNYHFTEDKHSSYSRTATGEQPQHYETHTHKETHTPNRNVTSTQAIPLPPPTNYQHSHQQQENQTIHRNESKQNQFSSNRMNQEFSNRNVGAPVSLPPPINYPSNQTKQDNITYHFTEDRHQKYSCNKTGEEPRSYETHTHRECHTPNNFGTQISSNQPISMITTDTFKPNIDNNNISYQFKEDRHEKYSSLKSGEEPKSYETHSHRQYGTPLGGIQKNVTYNYNTTPAKVTNNGGTIQTSAWNKTTTQKTTTRESVEKPIPPPRYNVVRDSSNFYKKETTNSSTKNIIKADESRNINDNNQTTEYKCSGKEAYNRLAEMNETLPIGSISNTIANTTGIYKDEQGKDVSYKRELTTSADPGKEYQLLKEQETRVVEKPLEPGIISRHVTTKYYKKKTVTDSTVTK</sequence>
<feature type="region of interest" description="Disordered" evidence="1">
    <location>
        <begin position="871"/>
        <end position="894"/>
    </location>
</feature>
<feature type="region of interest" description="Disordered" evidence="1">
    <location>
        <begin position="634"/>
        <end position="704"/>
    </location>
</feature>
<dbReference type="eggNOG" id="ENOG502SICZ">
    <property type="taxonomic scope" value="Eukaryota"/>
</dbReference>
<dbReference type="SMART" id="SM00735">
    <property type="entry name" value="ZM"/>
    <property type="match status" value="1"/>
</dbReference>
<evidence type="ECO:0000313" key="4">
    <source>
        <dbReference type="Proteomes" id="UP000035682"/>
    </source>
</evidence>
<dbReference type="InterPro" id="IPR006643">
    <property type="entry name" value="Zasp-like_motif"/>
</dbReference>
<feature type="region of interest" description="Disordered" evidence="1">
    <location>
        <begin position="713"/>
        <end position="732"/>
    </location>
</feature>
<dbReference type="OMA" id="MGGMDFR"/>
<evidence type="ECO:0000256" key="1">
    <source>
        <dbReference type="SAM" id="MobiDB-lite"/>
    </source>
</evidence>
<proteinExistence type="predicted"/>